<dbReference type="EMBL" id="CP123872">
    <property type="protein sequence ID" value="WND03269.1"/>
    <property type="molecule type" value="Genomic_DNA"/>
</dbReference>
<evidence type="ECO:0000313" key="3">
    <source>
        <dbReference type="Proteomes" id="UP001268683"/>
    </source>
</evidence>
<name>A0AA52EJ72_9PROT</name>
<feature type="transmembrane region" description="Helical" evidence="1">
    <location>
        <begin position="444"/>
        <end position="468"/>
    </location>
</feature>
<reference evidence="2" key="1">
    <citation type="submission" date="2023-04" db="EMBL/GenBank/DDBJ databases">
        <title>Complete genome sequence of Temperatibacter marinus.</title>
        <authorList>
            <person name="Rong J.-C."/>
            <person name="Yi M.-L."/>
            <person name="Zhao Q."/>
        </authorList>
    </citation>
    <scope>NUCLEOTIDE SEQUENCE</scope>
    <source>
        <strain evidence="2">NBRC 110045</strain>
    </source>
</reference>
<evidence type="ECO:0000313" key="2">
    <source>
        <dbReference type="EMBL" id="WND03269.1"/>
    </source>
</evidence>
<dbReference type="RefSeq" id="WP_310799122.1">
    <property type="nucleotide sequence ID" value="NZ_CP123872.1"/>
</dbReference>
<dbReference type="KEGG" id="tmk:QGN29_02660"/>
<keyword evidence="1" id="KW-1133">Transmembrane helix</keyword>
<protein>
    <submittedName>
        <fullName evidence="2">Uncharacterized protein</fullName>
    </submittedName>
</protein>
<dbReference type="GO" id="GO:0004713">
    <property type="term" value="F:protein tyrosine kinase activity"/>
    <property type="evidence" value="ECO:0007669"/>
    <property type="project" value="TreeGrafter"/>
</dbReference>
<dbReference type="GO" id="GO:0005886">
    <property type="term" value="C:plasma membrane"/>
    <property type="evidence" value="ECO:0007669"/>
    <property type="project" value="TreeGrafter"/>
</dbReference>
<dbReference type="AlphaFoldDB" id="A0AA52EJ72"/>
<dbReference type="PANTHER" id="PTHR32309:SF13">
    <property type="entry name" value="FERRIC ENTEROBACTIN TRANSPORT PROTEIN FEPE"/>
    <property type="match status" value="1"/>
</dbReference>
<keyword evidence="3" id="KW-1185">Reference proteome</keyword>
<accession>A0AA52EJ72</accession>
<evidence type="ECO:0000256" key="1">
    <source>
        <dbReference type="SAM" id="Phobius"/>
    </source>
</evidence>
<sequence>MSTSTTNQQNPEILSQDNPALWQVQSFIDEHVHEDNTTLNPLALIERIFRDKMKKSIMMMLALGLLFFILVFLAIDPLYDSRGLVRVVAREPKILTMDRDDSRLRLYDAFVTSELTYIQSQVVMRRAYELYQERMKERENIVNIRSVGSFADRFTISKKKGLIVLSASSTSAELSHLSSNALLDAYAQLHMEQSDTRQNLRVRELDIRQTDLMNKLKQLNIELLSVGEEFDFLSLSKAHLAKVTQLEEISSRLDELSNSLAEMEAKGGTLDADTGDMEIKRATLLDRAMADMVFERAKLAAELNKRRLRYQETHPKILNLTASITVIDKAIETRRQLIATLGKTGAITGGDGANKEQSMAELFALKKKLQLRKDEISKDAKKLNGKMIELKRINEEKSVITGMLAETRRVLDQVRLESRNNMPGTVEVLSRGSFPEKPTKDKRFPFAIVGFLFGSGLGALIVIALHFLSKRYEFSDDIEKELNQNIPVLAFGLQEHEKKQKLKSLLSRLELSDRWNINRSNIVSISRYDPNIGDISMDIALNANECGIKTLIIQLNDNQAYEDVKGFMFGLDRNQKVNPIKIKDVDFIPYGRLEKFKGYSINKAMEWIDLYTEDYDMILLTSSARADDTSRDIVSNLSSMNIACILQGQSKQSVTLAHTQPIFPVMFHALPSDPALAVNKKSPLELLIGGLHGKKEIAHN</sequence>
<dbReference type="Proteomes" id="UP001268683">
    <property type="component" value="Chromosome"/>
</dbReference>
<gene>
    <name evidence="2" type="ORF">QGN29_02660</name>
</gene>
<organism evidence="2 3">
    <name type="scientific">Temperatibacter marinus</name>
    <dbReference type="NCBI Taxonomy" id="1456591"/>
    <lineage>
        <taxon>Bacteria</taxon>
        <taxon>Pseudomonadati</taxon>
        <taxon>Pseudomonadota</taxon>
        <taxon>Alphaproteobacteria</taxon>
        <taxon>Kordiimonadales</taxon>
        <taxon>Temperatibacteraceae</taxon>
        <taxon>Temperatibacter</taxon>
    </lineage>
</organism>
<dbReference type="PANTHER" id="PTHR32309">
    <property type="entry name" value="TYROSINE-PROTEIN KINASE"/>
    <property type="match status" value="1"/>
</dbReference>
<proteinExistence type="predicted"/>
<feature type="transmembrane region" description="Helical" evidence="1">
    <location>
        <begin position="57"/>
        <end position="75"/>
    </location>
</feature>
<keyword evidence="1" id="KW-0472">Membrane</keyword>
<keyword evidence="1" id="KW-0812">Transmembrane</keyword>
<dbReference type="InterPro" id="IPR050445">
    <property type="entry name" value="Bact_polysacc_biosynth/exp"/>
</dbReference>